<sequence length="387" mass="42832">SGRVSSFAPLMCIIITITISDNIHSSIHRNQSICNTENPDVKLTEDVFDSFTNDKGTEEKIKRFTLTNQNGMTVEIINYGAIITSIKVPDKHGVLEDVVLGYDDMKGYLNPKNPYFGCIVGRVANRISKGKFTLDGKEYNLTLNRGTFQLHDATLKYEKVWSTHVEGNRLMLTYLSECGEEGYPGDLLVQATYQLSPDNELILDMTAMSTKPTPINLTNHSYFNLAGHSSGRKGTSEHTMTVNADKYTEVDEDSIPTGIVLPIVPRVMGEVLKATGGIDHNYCINQCTKGGLTFVARATHPPSGRYMEVYSDQPGVQLYTGNFLPESTSGENSLTGKHGAKYEKQGAFCLETQNYPDAVNHANFPNSVLRPGQIYEHTTIYKFGVSE</sequence>
<dbReference type="InterPro" id="IPR014718">
    <property type="entry name" value="GH-type_carb-bd"/>
</dbReference>
<evidence type="ECO:0000256" key="2">
    <source>
        <dbReference type="ARBA" id="ARBA00001712"/>
    </source>
</evidence>
<dbReference type="InterPro" id="IPR018052">
    <property type="entry name" value="Ald1_epimerase_CS"/>
</dbReference>
<dbReference type="GO" id="GO:0004034">
    <property type="term" value="F:aldose 1-epimerase activity"/>
    <property type="evidence" value="ECO:0007669"/>
    <property type="project" value="UniProtKB-EC"/>
</dbReference>
<dbReference type="GO" id="GO:0030246">
    <property type="term" value="F:carbohydrate binding"/>
    <property type="evidence" value="ECO:0007669"/>
    <property type="project" value="InterPro"/>
</dbReference>
<reference evidence="16" key="2">
    <citation type="submission" date="2023-05" db="EMBL/GenBank/DDBJ databases">
        <authorList>
            <person name="Fouks B."/>
        </authorList>
    </citation>
    <scope>NUCLEOTIDE SEQUENCE</scope>
    <source>
        <strain evidence="16">Stay&amp;Tobe</strain>
        <tissue evidence="16">Testes</tissue>
    </source>
</reference>
<evidence type="ECO:0000313" key="16">
    <source>
        <dbReference type="EMBL" id="KAJ9594085.1"/>
    </source>
</evidence>
<evidence type="ECO:0000256" key="7">
    <source>
        <dbReference type="ARBA" id="ARBA00021023"/>
    </source>
</evidence>
<comment type="function">
    <text evidence="11">Mutarotase that catalyzes the interconversion of beta-D-galactose and alpha-D-galactose during galactose metabolism. Beta-D-galactose is metabolized in the liver into glucose 1-phosphate, the primary metabolic fuel, by the action of four enzymes that constitute the Leloir pathway: GALM, GALK1 (galactokinase), GALT (galactose-1-phosphate uridylyltransferase) and GALE (UDP-galactose-4'-epimerase). Involved in the maintenance of the equilibrium between the beta- and alpha-anomers of galactose, therefore ensuring a sufficient supply of the alpha-anomer for GALK1. Also active on D-glucose although shows a preference for galactose over glucose.</text>
</comment>
<evidence type="ECO:0000313" key="17">
    <source>
        <dbReference type="Proteomes" id="UP001233999"/>
    </source>
</evidence>
<dbReference type="PROSITE" id="PS00545">
    <property type="entry name" value="ALDOSE_1_EPIMERASE"/>
    <property type="match status" value="1"/>
</dbReference>
<accession>A0AAD8EKL4</accession>
<evidence type="ECO:0000256" key="11">
    <source>
        <dbReference type="ARBA" id="ARBA00045743"/>
    </source>
</evidence>
<protein>
    <recommendedName>
        <fullName evidence="7">Galactose mutarotase</fullName>
        <ecNumber evidence="6">5.1.3.3</ecNumber>
    </recommendedName>
    <alternativeName>
        <fullName evidence="10">Aldose 1-epimerase</fullName>
    </alternativeName>
</protein>
<comment type="pathway">
    <text evidence="4">Carbohydrate metabolism; hexose metabolism.</text>
</comment>
<evidence type="ECO:0000256" key="3">
    <source>
        <dbReference type="ARBA" id="ARBA00004947"/>
    </source>
</evidence>
<keyword evidence="17" id="KW-1185">Reference proteome</keyword>
<comment type="catalytic activity">
    <reaction evidence="1">
        <text>alpha-D-glucose = beta-D-glucose</text>
        <dbReference type="Rhea" id="RHEA:10264"/>
        <dbReference type="ChEBI" id="CHEBI:15903"/>
        <dbReference type="ChEBI" id="CHEBI:17925"/>
        <dbReference type="EC" id="5.1.3.3"/>
    </reaction>
</comment>
<feature type="signal peptide" evidence="15">
    <location>
        <begin position="1"/>
        <end position="20"/>
    </location>
</feature>
<keyword evidence="8" id="KW-0413">Isomerase</keyword>
<dbReference type="EMBL" id="JASPKZ010003073">
    <property type="protein sequence ID" value="KAJ9594085.1"/>
    <property type="molecule type" value="Genomic_DNA"/>
</dbReference>
<evidence type="ECO:0000256" key="1">
    <source>
        <dbReference type="ARBA" id="ARBA00001614"/>
    </source>
</evidence>
<feature type="binding site" evidence="14">
    <location>
        <begin position="220"/>
        <end position="222"/>
    </location>
    <ligand>
        <name>beta-D-galactose</name>
        <dbReference type="ChEBI" id="CHEBI:27667"/>
    </ligand>
</feature>
<dbReference type="PIRSF" id="PIRSF005096">
    <property type="entry name" value="GALM"/>
    <property type="match status" value="1"/>
</dbReference>
<feature type="active site" description="Proton acceptor" evidence="12">
    <location>
        <position position="351"/>
    </location>
</feature>
<evidence type="ECO:0000256" key="15">
    <source>
        <dbReference type="SAM" id="SignalP"/>
    </source>
</evidence>
<dbReference type="InterPro" id="IPR015443">
    <property type="entry name" value="Aldose_1-epimerase"/>
</dbReference>
<gene>
    <name evidence="16" type="ORF">L9F63_014497</name>
</gene>
<feature type="binding site" evidence="13">
    <location>
        <position position="279"/>
    </location>
    <ligand>
        <name>beta-D-galactose</name>
        <dbReference type="ChEBI" id="CHEBI:27667"/>
    </ligand>
</feature>
<dbReference type="AlphaFoldDB" id="A0AAD8EKL4"/>
<evidence type="ECO:0000256" key="6">
    <source>
        <dbReference type="ARBA" id="ARBA00013185"/>
    </source>
</evidence>
<dbReference type="PANTHER" id="PTHR10091:SF0">
    <property type="entry name" value="GALACTOSE MUTAROTASE"/>
    <property type="match status" value="1"/>
</dbReference>
<feature type="active site" description="Proton donor" evidence="12">
    <location>
        <position position="220"/>
    </location>
</feature>
<comment type="pathway">
    <text evidence="3">Carbohydrate metabolism; galactose metabolism.</text>
</comment>
<keyword evidence="15" id="KW-0732">Signal</keyword>
<evidence type="ECO:0000256" key="10">
    <source>
        <dbReference type="ARBA" id="ARBA00032729"/>
    </source>
</evidence>
<dbReference type="SUPFAM" id="SSF74650">
    <property type="entry name" value="Galactose mutarotase-like"/>
    <property type="match status" value="1"/>
</dbReference>
<dbReference type="PANTHER" id="PTHR10091">
    <property type="entry name" value="ALDOSE-1-EPIMERASE"/>
    <property type="match status" value="1"/>
</dbReference>
<proteinExistence type="inferred from homology"/>
<comment type="catalytic activity">
    <reaction evidence="2">
        <text>alpha-D-galactose = beta-D-galactose</text>
        <dbReference type="Rhea" id="RHEA:28675"/>
        <dbReference type="ChEBI" id="CHEBI:27667"/>
        <dbReference type="ChEBI" id="CHEBI:28061"/>
        <dbReference type="EC" id="5.1.3.3"/>
    </reaction>
    <physiologicalReaction direction="right-to-left" evidence="2">
        <dbReference type="Rhea" id="RHEA:28677"/>
    </physiologicalReaction>
</comment>
<organism evidence="16 17">
    <name type="scientific">Diploptera punctata</name>
    <name type="common">Pacific beetle cockroach</name>
    <dbReference type="NCBI Taxonomy" id="6984"/>
    <lineage>
        <taxon>Eukaryota</taxon>
        <taxon>Metazoa</taxon>
        <taxon>Ecdysozoa</taxon>
        <taxon>Arthropoda</taxon>
        <taxon>Hexapoda</taxon>
        <taxon>Insecta</taxon>
        <taxon>Pterygota</taxon>
        <taxon>Neoptera</taxon>
        <taxon>Polyneoptera</taxon>
        <taxon>Dictyoptera</taxon>
        <taxon>Blattodea</taxon>
        <taxon>Blaberoidea</taxon>
        <taxon>Blaberidae</taxon>
        <taxon>Diplopterinae</taxon>
        <taxon>Diploptera</taxon>
    </lineage>
</organism>
<comment type="caution">
    <text evidence="16">The sequence shown here is derived from an EMBL/GenBank/DDBJ whole genome shotgun (WGS) entry which is preliminary data.</text>
</comment>
<evidence type="ECO:0000256" key="12">
    <source>
        <dbReference type="PIRSR" id="PIRSR005096-1"/>
    </source>
</evidence>
<feature type="chain" id="PRO_5042082166" description="Galactose mutarotase" evidence="15">
    <location>
        <begin position="21"/>
        <end position="387"/>
    </location>
</feature>
<evidence type="ECO:0000256" key="14">
    <source>
        <dbReference type="PIRSR" id="PIRSR005096-3"/>
    </source>
</evidence>
<feature type="non-terminal residue" evidence="16">
    <location>
        <position position="387"/>
    </location>
</feature>
<dbReference type="Pfam" id="PF01263">
    <property type="entry name" value="Aldose_epim"/>
    <property type="match status" value="1"/>
</dbReference>
<dbReference type="InterPro" id="IPR008183">
    <property type="entry name" value="Aldose_1/G6P_1-epimerase"/>
</dbReference>
<dbReference type="EC" id="5.1.3.3" evidence="6"/>
<evidence type="ECO:0000256" key="9">
    <source>
        <dbReference type="ARBA" id="ARBA00023277"/>
    </source>
</evidence>
<evidence type="ECO:0000256" key="8">
    <source>
        <dbReference type="ARBA" id="ARBA00023235"/>
    </source>
</evidence>
<evidence type="ECO:0000256" key="4">
    <source>
        <dbReference type="ARBA" id="ARBA00005028"/>
    </source>
</evidence>
<evidence type="ECO:0000256" key="5">
    <source>
        <dbReference type="ARBA" id="ARBA00006206"/>
    </source>
</evidence>
<dbReference type="InterPro" id="IPR011013">
    <property type="entry name" value="Gal_mutarotase_sf_dom"/>
</dbReference>
<dbReference type="CDD" id="cd09019">
    <property type="entry name" value="galactose_mutarotase_like"/>
    <property type="match status" value="1"/>
</dbReference>
<reference evidence="16" key="1">
    <citation type="journal article" date="2023" name="IScience">
        <title>Live-bearing cockroach genome reveals convergent evolutionary mechanisms linked to viviparity in insects and beyond.</title>
        <authorList>
            <person name="Fouks B."/>
            <person name="Harrison M.C."/>
            <person name="Mikhailova A.A."/>
            <person name="Marchal E."/>
            <person name="English S."/>
            <person name="Carruthers M."/>
            <person name="Jennings E.C."/>
            <person name="Chiamaka E.L."/>
            <person name="Frigard R.A."/>
            <person name="Pippel M."/>
            <person name="Attardo G.M."/>
            <person name="Benoit J.B."/>
            <person name="Bornberg-Bauer E."/>
            <person name="Tobe S.S."/>
        </authorList>
    </citation>
    <scope>NUCLEOTIDE SEQUENCE</scope>
    <source>
        <strain evidence="16">Stay&amp;Tobe</strain>
    </source>
</reference>
<evidence type="ECO:0000256" key="13">
    <source>
        <dbReference type="PIRSR" id="PIRSR005096-2"/>
    </source>
</evidence>
<name>A0AAD8EKL4_DIPPU</name>
<feature type="binding site" evidence="14">
    <location>
        <begin position="125"/>
        <end position="126"/>
    </location>
    <ligand>
        <name>beta-D-galactose</name>
        <dbReference type="ChEBI" id="CHEBI:27667"/>
    </ligand>
</feature>
<dbReference type="GO" id="GO:0033499">
    <property type="term" value="P:galactose catabolic process via UDP-galactose, Leloir pathway"/>
    <property type="evidence" value="ECO:0007669"/>
    <property type="project" value="TreeGrafter"/>
</dbReference>
<dbReference type="InterPro" id="IPR047215">
    <property type="entry name" value="Galactose_mutarotase-like"/>
</dbReference>
<keyword evidence="9" id="KW-0119">Carbohydrate metabolism</keyword>
<dbReference type="Gene3D" id="2.70.98.10">
    <property type="match status" value="1"/>
</dbReference>
<comment type="similarity">
    <text evidence="5">Belongs to the aldose epimerase family.</text>
</comment>
<dbReference type="GO" id="GO:0006006">
    <property type="term" value="P:glucose metabolic process"/>
    <property type="evidence" value="ECO:0007669"/>
    <property type="project" value="TreeGrafter"/>
</dbReference>
<dbReference type="Proteomes" id="UP001233999">
    <property type="component" value="Unassembled WGS sequence"/>
</dbReference>